<comment type="caution">
    <text evidence="1">The sequence shown here is derived from an EMBL/GenBank/DDBJ whole genome shotgun (WGS) entry which is preliminary data.</text>
</comment>
<gene>
    <name evidence="1" type="ORF">ETSY2_00955</name>
</gene>
<evidence type="ECO:0000313" key="2">
    <source>
        <dbReference type="Proteomes" id="UP000019140"/>
    </source>
</evidence>
<evidence type="ECO:0000313" key="1">
    <source>
        <dbReference type="EMBL" id="ETX09191.1"/>
    </source>
</evidence>
<dbReference type="EMBL" id="AZHX01000035">
    <property type="protein sequence ID" value="ETX09191.1"/>
    <property type="molecule type" value="Genomic_DNA"/>
</dbReference>
<keyword evidence="2" id="KW-1185">Reference proteome</keyword>
<reference evidence="1 2" key="1">
    <citation type="journal article" date="2014" name="Nature">
        <title>An environmental bacterial taxon with a large and distinct metabolic repertoire.</title>
        <authorList>
            <person name="Wilson M.C."/>
            <person name="Mori T."/>
            <person name="Ruckert C."/>
            <person name="Uria A.R."/>
            <person name="Helf M.J."/>
            <person name="Takada K."/>
            <person name="Gernert C."/>
            <person name="Steffens U.A."/>
            <person name="Heycke N."/>
            <person name="Schmitt S."/>
            <person name="Rinke C."/>
            <person name="Helfrich E.J."/>
            <person name="Brachmann A.O."/>
            <person name="Gurgui C."/>
            <person name="Wakimoto T."/>
            <person name="Kracht M."/>
            <person name="Crusemann M."/>
            <person name="Hentschel U."/>
            <person name="Abe I."/>
            <person name="Matsunaga S."/>
            <person name="Kalinowski J."/>
            <person name="Takeyama H."/>
            <person name="Piel J."/>
        </authorList>
    </citation>
    <scope>NUCLEOTIDE SEQUENCE [LARGE SCALE GENOMIC DNA]</scope>
    <source>
        <strain evidence="2">TSY2</strain>
    </source>
</reference>
<sequence length="70" mass="8003">MSIYRTTTTVKNNGTLTIEHVPFEPGEQVEVIVSRSSQALDMSKQYPLRGTPIRYTEPFESVAEEDWEVL</sequence>
<dbReference type="HOGENOM" id="CLU_196580_0_0_7"/>
<accession>W4MGX6</accession>
<protein>
    <submittedName>
        <fullName evidence="1">Uncharacterized protein</fullName>
    </submittedName>
</protein>
<organism evidence="1 2">
    <name type="scientific">Candidatus Entotheonella gemina</name>
    <dbReference type="NCBI Taxonomy" id="1429439"/>
    <lineage>
        <taxon>Bacteria</taxon>
        <taxon>Pseudomonadati</taxon>
        <taxon>Nitrospinota/Tectimicrobiota group</taxon>
        <taxon>Candidatus Tectimicrobiota</taxon>
        <taxon>Candidatus Entotheonellia</taxon>
        <taxon>Candidatus Entotheonellales</taxon>
        <taxon>Candidatus Entotheonellaceae</taxon>
        <taxon>Candidatus Entotheonella</taxon>
    </lineage>
</organism>
<dbReference type="Proteomes" id="UP000019140">
    <property type="component" value="Unassembled WGS sequence"/>
</dbReference>
<proteinExistence type="predicted"/>
<name>W4MGX6_9BACT</name>
<dbReference type="AlphaFoldDB" id="W4MGX6"/>